<proteinExistence type="predicted"/>
<evidence type="ECO:0000313" key="2">
    <source>
        <dbReference type="Proteomes" id="UP000198814"/>
    </source>
</evidence>
<evidence type="ECO:0000313" key="1">
    <source>
        <dbReference type="EMBL" id="SEP10638.1"/>
    </source>
</evidence>
<dbReference type="OrthoDB" id="8569749at2"/>
<name>A0A1H8V772_9PROT</name>
<dbReference type="RefSeq" id="WP_090322616.1">
    <property type="nucleotide sequence ID" value="NZ_FNOE01000048.1"/>
</dbReference>
<dbReference type="EMBL" id="FODO01000046">
    <property type="protein sequence ID" value="SEP10638.1"/>
    <property type="molecule type" value="Genomic_DNA"/>
</dbReference>
<keyword evidence="2" id="KW-1185">Reference proteome</keyword>
<dbReference type="AlphaFoldDB" id="A0A1H8V772"/>
<organism evidence="1 2">
    <name type="scientific">Nitrosomonas oligotropha</name>
    <dbReference type="NCBI Taxonomy" id="42354"/>
    <lineage>
        <taxon>Bacteria</taxon>
        <taxon>Pseudomonadati</taxon>
        <taxon>Pseudomonadota</taxon>
        <taxon>Betaproteobacteria</taxon>
        <taxon>Nitrosomonadales</taxon>
        <taxon>Nitrosomonadaceae</taxon>
        <taxon>Nitrosomonas</taxon>
    </lineage>
</organism>
<dbReference type="STRING" id="42354.SAMN05216333_1466"/>
<dbReference type="Proteomes" id="UP000198814">
    <property type="component" value="Unassembled WGS sequence"/>
</dbReference>
<sequence length="67" mass="7797">MVTLQEVLRLLDQSKNEALLLAQSSLPQSQFEAFRKIYLNIFGKNGLEKELARLYAEDRKQDRNGQE</sequence>
<gene>
    <name evidence="1" type="ORF">SAMN05216333_1466</name>
</gene>
<reference evidence="1" key="1">
    <citation type="submission" date="2016-10" db="EMBL/GenBank/DDBJ databases">
        <authorList>
            <person name="de Groot N.N."/>
        </authorList>
    </citation>
    <scope>NUCLEOTIDE SEQUENCE [LARGE SCALE GENOMIC DNA]</scope>
    <source>
        <strain evidence="1">Nm76</strain>
    </source>
</reference>
<protein>
    <submittedName>
        <fullName evidence="1">Uncharacterized protein</fullName>
    </submittedName>
</protein>
<accession>A0A1H8V772</accession>